<dbReference type="Proteomes" id="UP000069162">
    <property type="component" value="Chromosome"/>
</dbReference>
<dbReference type="AlphaFoldDB" id="A0A806XDV0"/>
<evidence type="ECO:0000256" key="1">
    <source>
        <dbReference type="ARBA" id="ARBA00004651"/>
    </source>
</evidence>
<evidence type="ECO:0000256" key="4">
    <source>
        <dbReference type="ARBA" id="ARBA00022475"/>
    </source>
</evidence>
<evidence type="ECO:0000256" key="3">
    <source>
        <dbReference type="ARBA" id="ARBA00022448"/>
    </source>
</evidence>
<name>A0A806XDV0_9ENTR</name>
<dbReference type="NCBIfam" id="NF008216">
    <property type="entry name" value="PRK10983.1"/>
    <property type="match status" value="1"/>
</dbReference>
<keyword evidence="5 8" id="KW-0812">Transmembrane</keyword>
<dbReference type="Pfam" id="PF01594">
    <property type="entry name" value="AI-2E_transport"/>
    <property type="match status" value="1"/>
</dbReference>
<feature type="transmembrane region" description="Helical" evidence="8">
    <location>
        <begin position="307"/>
        <end position="336"/>
    </location>
</feature>
<keyword evidence="4" id="KW-1003">Cell membrane</keyword>
<protein>
    <recommendedName>
        <fullName evidence="11">AI-2E family transporter YdiK</fullName>
    </recommendedName>
</protein>
<keyword evidence="7 8" id="KW-0472">Membrane</keyword>
<dbReference type="InterPro" id="IPR002549">
    <property type="entry name" value="AI-2E-like"/>
</dbReference>
<reference evidence="10" key="1">
    <citation type="submission" date="2015-10" db="EMBL/GenBank/DDBJ databases">
        <title>Complete Genome Sequencing of Klebsiella sp. strain G5.</title>
        <authorList>
            <person name="Chan K.-G."/>
            <person name="Chen J.-W."/>
        </authorList>
    </citation>
    <scope>NUCLEOTIDE SEQUENCE [LARGE SCALE GENOMIC DNA]</scope>
    <source>
        <strain evidence="10">G5</strain>
    </source>
</reference>
<dbReference type="EMBL" id="CP012871">
    <property type="protein sequence ID" value="ALR76921.1"/>
    <property type="molecule type" value="Genomic_DNA"/>
</dbReference>
<keyword evidence="3" id="KW-0813">Transport</keyword>
<feature type="transmembrane region" description="Helical" evidence="8">
    <location>
        <begin position="163"/>
        <end position="181"/>
    </location>
</feature>
<feature type="transmembrane region" description="Helical" evidence="8">
    <location>
        <begin position="242"/>
        <end position="271"/>
    </location>
</feature>
<dbReference type="OrthoDB" id="5298283at2"/>
<evidence type="ECO:0000313" key="10">
    <source>
        <dbReference type="Proteomes" id="UP000069162"/>
    </source>
</evidence>
<comment type="similarity">
    <text evidence="2">Belongs to the autoinducer-2 exporter (AI-2E) (TC 2.A.86) family.</text>
</comment>
<dbReference type="RefSeq" id="WP_062741293.1">
    <property type="nucleotide sequence ID" value="NZ_CP012871.1"/>
</dbReference>
<evidence type="ECO:0000313" key="9">
    <source>
        <dbReference type="EMBL" id="ALR76921.1"/>
    </source>
</evidence>
<feature type="transmembrane region" description="Helical" evidence="8">
    <location>
        <begin position="277"/>
        <end position="295"/>
    </location>
</feature>
<keyword evidence="6 8" id="KW-1133">Transmembrane helix</keyword>
<evidence type="ECO:0000256" key="7">
    <source>
        <dbReference type="ARBA" id="ARBA00023136"/>
    </source>
</evidence>
<dbReference type="PANTHER" id="PTHR21716:SF67">
    <property type="entry name" value="TRANSPORT PROTEIN YDIK-RELATED"/>
    <property type="match status" value="1"/>
</dbReference>
<evidence type="ECO:0008006" key="11">
    <source>
        <dbReference type="Google" id="ProtNLM"/>
    </source>
</evidence>
<gene>
    <name evidence="9" type="ORF">AO703_11630</name>
</gene>
<feature type="transmembrane region" description="Helical" evidence="8">
    <location>
        <begin position="37"/>
        <end position="53"/>
    </location>
</feature>
<dbReference type="PANTHER" id="PTHR21716">
    <property type="entry name" value="TRANSMEMBRANE PROTEIN"/>
    <property type="match status" value="1"/>
</dbReference>
<dbReference type="GO" id="GO:0005886">
    <property type="term" value="C:plasma membrane"/>
    <property type="evidence" value="ECO:0007669"/>
    <property type="project" value="UniProtKB-SubCell"/>
</dbReference>
<feature type="transmembrane region" description="Helical" evidence="8">
    <location>
        <begin position="12"/>
        <end position="31"/>
    </location>
</feature>
<proteinExistence type="inferred from homology"/>
<evidence type="ECO:0000256" key="6">
    <source>
        <dbReference type="ARBA" id="ARBA00022989"/>
    </source>
</evidence>
<sequence>MTSFHRPRDIPQILLSVLFLTLIIVACLWIVQPFILGFAWASTIVIATWPVLIRLQRILFGKRALAVLVMTLLLFLLFVIPIALLVNSLVDGSLPLVHAITSGELTPPDLPWLNSIPLIGAKLYGAWHGLLDMGGAAIMTKVKPYIGTTTTWFVGQAAHIGRFMLHCGLMLLFSALLYWQGEKVAWGVRYFATRLAAKRGDAAVLLAGQAIRAVALGVVVTALVQAVLGGIGLAISGVPYATLLTVVMIFSCLVQLGPLIVLVPSIIWLYWSGDTTWGTVLLVWSCVVGTMDNFIRPVLIRMGADLPMILIISGVIGGLIAFGMIGLFIGPVLLAVTWRLFDTWMREVPPPSDNPEEVLEELEAIEPDRDNQPK</sequence>
<comment type="subcellular location">
    <subcellularLocation>
        <location evidence="1">Cell membrane</location>
        <topology evidence="1">Multi-pass membrane protein</topology>
    </subcellularLocation>
</comment>
<organism evidence="9 10">
    <name type="scientific">[Enterobacter] lignolyticus</name>
    <dbReference type="NCBI Taxonomy" id="1334193"/>
    <lineage>
        <taxon>Bacteria</taxon>
        <taxon>Pseudomonadati</taxon>
        <taxon>Pseudomonadota</taxon>
        <taxon>Gammaproteobacteria</taxon>
        <taxon>Enterobacterales</taxon>
        <taxon>Enterobacteriaceae</taxon>
        <taxon>Pluralibacter</taxon>
    </lineage>
</organism>
<dbReference type="KEGG" id="kle:AO703_11630"/>
<evidence type="ECO:0000256" key="8">
    <source>
        <dbReference type="SAM" id="Phobius"/>
    </source>
</evidence>
<feature type="transmembrane region" description="Helical" evidence="8">
    <location>
        <begin position="65"/>
        <end position="90"/>
    </location>
</feature>
<evidence type="ECO:0000256" key="5">
    <source>
        <dbReference type="ARBA" id="ARBA00022692"/>
    </source>
</evidence>
<evidence type="ECO:0000256" key="2">
    <source>
        <dbReference type="ARBA" id="ARBA00009773"/>
    </source>
</evidence>
<feature type="transmembrane region" description="Helical" evidence="8">
    <location>
        <begin position="213"/>
        <end position="235"/>
    </location>
</feature>
<dbReference type="PROSITE" id="PS51257">
    <property type="entry name" value="PROKAR_LIPOPROTEIN"/>
    <property type="match status" value="1"/>
</dbReference>
<feature type="transmembrane region" description="Helical" evidence="8">
    <location>
        <begin position="110"/>
        <end position="131"/>
    </location>
</feature>
<accession>A0A806XDV0</accession>